<evidence type="ECO:0000313" key="3">
    <source>
        <dbReference type="Proteomes" id="UP000600918"/>
    </source>
</evidence>
<accession>A0A834PA02</accession>
<name>A0A834PA02_VESPE</name>
<evidence type="ECO:0000256" key="1">
    <source>
        <dbReference type="SAM" id="MobiDB-lite"/>
    </source>
</evidence>
<dbReference type="EMBL" id="JACSDY010000002">
    <property type="protein sequence ID" value="KAF7434251.1"/>
    <property type="molecule type" value="Genomic_DNA"/>
</dbReference>
<dbReference type="Proteomes" id="UP000600918">
    <property type="component" value="Unassembled WGS sequence"/>
</dbReference>
<sequence length="94" mass="9945">MTREATFGGPLNQSEATSSSKITVERRGSNVSIGGNAEDAQNDDASTMMTTTTVLAATTTTMTTTTTTTTMTTTTRTAFRIAFAIIQPRIYPGL</sequence>
<gene>
    <name evidence="2" type="ORF">H0235_002442</name>
</gene>
<reference evidence="2" key="1">
    <citation type="journal article" date="2020" name="G3 (Bethesda)">
        <title>High-Quality Assemblies for Three Invasive Social Wasps from the &lt;i&gt;Vespula&lt;/i&gt; Genus.</title>
        <authorList>
            <person name="Harrop T.W.R."/>
            <person name="Guhlin J."/>
            <person name="McLaughlin G.M."/>
            <person name="Permina E."/>
            <person name="Stockwell P."/>
            <person name="Gilligan J."/>
            <person name="Le Lec M.F."/>
            <person name="Gruber M.A.M."/>
            <person name="Quinn O."/>
            <person name="Lovegrove M."/>
            <person name="Duncan E.J."/>
            <person name="Remnant E.J."/>
            <person name="Van Eeckhoven J."/>
            <person name="Graham B."/>
            <person name="Knapp R.A."/>
            <person name="Langford K.W."/>
            <person name="Kronenberg Z."/>
            <person name="Press M.O."/>
            <person name="Eacker S.M."/>
            <person name="Wilson-Rankin E.E."/>
            <person name="Purcell J."/>
            <person name="Lester P.J."/>
            <person name="Dearden P.K."/>
        </authorList>
    </citation>
    <scope>NUCLEOTIDE SEQUENCE</scope>
    <source>
        <strain evidence="2">Volc-1</strain>
    </source>
</reference>
<feature type="compositionally biased region" description="Polar residues" evidence="1">
    <location>
        <begin position="11"/>
        <end position="22"/>
    </location>
</feature>
<evidence type="ECO:0000313" key="2">
    <source>
        <dbReference type="EMBL" id="KAF7434251.1"/>
    </source>
</evidence>
<organism evidence="2 3">
    <name type="scientific">Vespula pensylvanica</name>
    <name type="common">Western yellow jacket</name>
    <name type="synonym">Wasp</name>
    <dbReference type="NCBI Taxonomy" id="30213"/>
    <lineage>
        <taxon>Eukaryota</taxon>
        <taxon>Metazoa</taxon>
        <taxon>Ecdysozoa</taxon>
        <taxon>Arthropoda</taxon>
        <taxon>Hexapoda</taxon>
        <taxon>Insecta</taxon>
        <taxon>Pterygota</taxon>
        <taxon>Neoptera</taxon>
        <taxon>Endopterygota</taxon>
        <taxon>Hymenoptera</taxon>
        <taxon>Apocrita</taxon>
        <taxon>Aculeata</taxon>
        <taxon>Vespoidea</taxon>
        <taxon>Vespidae</taxon>
        <taxon>Vespinae</taxon>
        <taxon>Vespula</taxon>
    </lineage>
</organism>
<feature type="region of interest" description="Disordered" evidence="1">
    <location>
        <begin position="1"/>
        <end position="47"/>
    </location>
</feature>
<dbReference type="AlphaFoldDB" id="A0A834PA02"/>
<keyword evidence="3" id="KW-1185">Reference proteome</keyword>
<protein>
    <submittedName>
        <fullName evidence="2">Uncharacterized protein</fullName>
    </submittedName>
</protein>
<proteinExistence type="predicted"/>
<comment type="caution">
    <text evidence="2">The sequence shown here is derived from an EMBL/GenBank/DDBJ whole genome shotgun (WGS) entry which is preliminary data.</text>
</comment>